<dbReference type="AlphaFoldDB" id="A0AAF3EFN4"/>
<evidence type="ECO:0000313" key="6">
    <source>
        <dbReference type="WBParaSite" id="MBELARI_LOCUS1279"/>
    </source>
</evidence>
<dbReference type="WBParaSite" id="MBELARI_LOCUS1279">
    <property type="protein sequence ID" value="MBELARI_LOCUS1279"/>
    <property type="gene ID" value="MBELARI_LOCUS1279"/>
</dbReference>
<organism evidence="5 6">
    <name type="scientific">Mesorhabditis belari</name>
    <dbReference type="NCBI Taxonomy" id="2138241"/>
    <lineage>
        <taxon>Eukaryota</taxon>
        <taxon>Metazoa</taxon>
        <taxon>Ecdysozoa</taxon>
        <taxon>Nematoda</taxon>
        <taxon>Chromadorea</taxon>
        <taxon>Rhabditida</taxon>
        <taxon>Rhabditina</taxon>
        <taxon>Rhabditomorpha</taxon>
        <taxon>Rhabditoidea</taxon>
        <taxon>Rhabditidae</taxon>
        <taxon>Mesorhabditinae</taxon>
        <taxon>Mesorhabditis</taxon>
    </lineage>
</organism>
<feature type="coiled-coil region" evidence="2">
    <location>
        <begin position="223"/>
        <end position="250"/>
    </location>
</feature>
<dbReference type="Gene3D" id="6.10.140.1230">
    <property type="match status" value="1"/>
</dbReference>
<dbReference type="InterPro" id="IPR057471">
    <property type="entry name" value="CHMP7_WHD"/>
</dbReference>
<evidence type="ECO:0000313" key="5">
    <source>
        <dbReference type="Proteomes" id="UP000887575"/>
    </source>
</evidence>
<sequence length="427" mass="48303">MSPKKYYPATWNDDMEMSGLMSMIKSRQVNSVDYDRKIRFWRGMIESGCYGEKDALLTVDSLKKRFRRGDLVPSSLPIVIEDMINTGDIITLDEWKEKHSSWLGWGFSKMMRTGSWFMGASEPGQRYLHLPTVKKQAEDLLELYSREFGDEVDCTGEVVAWTDLFERAGSVVDSEENFEIVLQFLSDSGDVMVGNARNGEKVLKFKGRRDSGPARFTEADASVHDIRKAMLRLDKEISALEAKAKKLDQDTRAALRSGEKVKATNLLRQKKQADKSLADKDVQYSKLLSMLHQIGSTKHNKDVLQAYKAGTSAFKANLERHGLSPEKIDATMDEVQEAAEEFHDITDAMSQGIAGIRAGVQDEELERELEELMSGQKTPEKPIRELDLPSVPQNRLGLSQEDSEVEPRTPAQMSLEERLRKLRQMAA</sequence>
<dbReference type="Pfam" id="PF25880">
    <property type="entry name" value="WHD_CHMP7_1st"/>
    <property type="match status" value="1"/>
</dbReference>
<feature type="domain" description="CHMP7 winged helix" evidence="4">
    <location>
        <begin position="133"/>
        <end position="206"/>
    </location>
</feature>
<accession>A0AAF3EFN4</accession>
<proteinExistence type="inferred from homology"/>
<keyword evidence="2" id="KW-0175">Coiled coil</keyword>
<keyword evidence="5" id="KW-1185">Reference proteome</keyword>
<dbReference type="Proteomes" id="UP000887575">
    <property type="component" value="Unassembled WGS sequence"/>
</dbReference>
<dbReference type="GO" id="GO:0006900">
    <property type="term" value="P:vesicle budding from membrane"/>
    <property type="evidence" value="ECO:0007669"/>
    <property type="project" value="TreeGrafter"/>
</dbReference>
<dbReference type="Pfam" id="PF03357">
    <property type="entry name" value="Snf7"/>
    <property type="match status" value="1"/>
</dbReference>
<comment type="similarity">
    <text evidence="1">Belongs to the SNF7 family.</text>
</comment>
<dbReference type="InterPro" id="IPR005024">
    <property type="entry name" value="Snf7_fam"/>
</dbReference>
<feature type="compositionally biased region" description="Basic and acidic residues" evidence="3">
    <location>
        <begin position="378"/>
        <end position="387"/>
    </location>
</feature>
<dbReference type="PANTHER" id="PTHR22761:SF46">
    <property type="entry name" value="CHARGED MULTIVESICULAR BODY PROTEIN 7"/>
    <property type="match status" value="1"/>
</dbReference>
<evidence type="ECO:0000256" key="1">
    <source>
        <dbReference type="ARBA" id="ARBA00006190"/>
    </source>
</evidence>
<feature type="region of interest" description="Disordered" evidence="3">
    <location>
        <begin position="371"/>
        <end position="427"/>
    </location>
</feature>
<evidence type="ECO:0000256" key="3">
    <source>
        <dbReference type="SAM" id="MobiDB-lite"/>
    </source>
</evidence>
<protein>
    <recommendedName>
        <fullName evidence="4">CHMP7 winged helix domain-containing protein</fullName>
    </recommendedName>
</protein>
<evidence type="ECO:0000256" key="2">
    <source>
        <dbReference type="SAM" id="Coils"/>
    </source>
</evidence>
<dbReference type="GO" id="GO:0009898">
    <property type="term" value="C:cytoplasmic side of plasma membrane"/>
    <property type="evidence" value="ECO:0007669"/>
    <property type="project" value="TreeGrafter"/>
</dbReference>
<reference evidence="6" key="1">
    <citation type="submission" date="2024-02" db="UniProtKB">
        <authorList>
            <consortium name="WormBaseParasite"/>
        </authorList>
    </citation>
    <scope>IDENTIFICATION</scope>
</reference>
<dbReference type="GO" id="GO:0005771">
    <property type="term" value="C:multivesicular body"/>
    <property type="evidence" value="ECO:0007669"/>
    <property type="project" value="TreeGrafter"/>
</dbReference>
<dbReference type="Pfam" id="PF25239">
    <property type="entry name" value="WHD_CHMP7"/>
    <property type="match status" value="1"/>
</dbReference>
<dbReference type="GO" id="GO:0000815">
    <property type="term" value="C:ESCRT III complex"/>
    <property type="evidence" value="ECO:0007669"/>
    <property type="project" value="TreeGrafter"/>
</dbReference>
<evidence type="ECO:0000259" key="4">
    <source>
        <dbReference type="Pfam" id="PF25239"/>
    </source>
</evidence>
<name>A0AAF3EFN4_9BILA</name>
<dbReference type="PANTHER" id="PTHR22761">
    <property type="entry name" value="CHARGED MULTIVESICULAR BODY PROTEIN"/>
    <property type="match status" value="1"/>
</dbReference>
<dbReference type="GO" id="GO:0032511">
    <property type="term" value="P:late endosome to vacuole transport via multivesicular body sorting pathway"/>
    <property type="evidence" value="ECO:0007669"/>
    <property type="project" value="TreeGrafter"/>
</dbReference>